<dbReference type="Proteomes" id="UP001245184">
    <property type="component" value="Unassembled WGS sequence"/>
</dbReference>
<feature type="domain" description="Pyrroline-5-carboxylate reductase catalytic N-terminal" evidence="2">
    <location>
        <begin position="3"/>
        <end position="93"/>
    </location>
</feature>
<evidence type="ECO:0000256" key="1">
    <source>
        <dbReference type="SAM" id="MobiDB-lite"/>
    </source>
</evidence>
<feature type="compositionally biased region" description="Basic and acidic residues" evidence="1">
    <location>
        <begin position="175"/>
        <end position="190"/>
    </location>
</feature>
<feature type="region of interest" description="Disordered" evidence="1">
    <location>
        <begin position="169"/>
        <end position="194"/>
    </location>
</feature>
<dbReference type="SUPFAM" id="SSF51735">
    <property type="entry name" value="NAD(P)-binding Rossmann-fold domains"/>
    <property type="match status" value="1"/>
</dbReference>
<name>A0ABD5CGP4_9BURK</name>
<dbReference type="Pfam" id="PF12680">
    <property type="entry name" value="SnoaL_2"/>
    <property type="match status" value="1"/>
</dbReference>
<evidence type="ECO:0000259" key="3">
    <source>
        <dbReference type="Pfam" id="PF12680"/>
    </source>
</evidence>
<feature type="domain" description="SnoaL-like" evidence="3">
    <location>
        <begin position="238"/>
        <end position="343"/>
    </location>
</feature>
<dbReference type="EMBL" id="JAVIZN010000002">
    <property type="protein sequence ID" value="MDR6204223.1"/>
    <property type="molecule type" value="Genomic_DNA"/>
</dbReference>
<organism evidence="4 5">
    <name type="scientific">Paraburkholderia graminis</name>
    <dbReference type="NCBI Taxonomy" id="60548"/>
    <lineage>
        <taxon>Bacteria</taxon>
        <taxon>Pseudomonadati</taxon>
        <taxon>Pseudomonadota</taxon>
        <taxon>Betaproteobacteria</taxon>
        <taxon>Burkholderiales</taxon>
        <taxon>Burkholderiaceae</taxon>
        <taxon>Paraburkholderia</taxon>
    </lineage>
</organism>
<dbReference type="PANTHER" id="PTHR41252:SF1">
    <property type="entry name" value="BLR2505 PROTEIN"/>
    <property type="match status" value="1"/>
</dbReference>
<dbReference type="Gene3D" id="3.40.50.720">
    <property type="entry name" value="NAD(P)-binding Rossmann-like Domain"/>
    <property type="match status" value="1"/>
</dbReference>
<evidence type="ECO:0000259" key="2">
    <source>
        <dbReference type="Pfam" id="PF03807"/>
    </source>
</evidence>
<comment type="caution">
    <text evidence="4">The sequence shown here is derived from an EMBL/GenBank/DDBJ whole genome shotgun (WGS) entry which is preliminary data.</text>
</comment>
<dbReference type="InterPro" id="IPR037401">
    <property type="entry name" value="SnoaL-like"/>
</dbReference>
<dbReference type="InterPro" id="IPR032710">
    <property type="entry name" value="NTF2-like_dom_sf"/>
</dbReference>
<dbReference type="SUPFAM" id="SSF54427">
    <property type="entry name" value="NTF2-like"/>
    <property type="match status" value="1"/>
</dbReference>
<proteinExistence type="predicted"/>
<dbReference type="InterPro" id="IPR028939">
    <property type="entry name" value="P5C_Rdtase_cat_N"/>
</dbReference>
<dbReference type="Gene3D" id="3.10.450.50">
    <property type="match status" value="1"/>
</dbReference>
<dbReference type="InterPro" id="IPR036291">
    <property type="entry name" value="NAD(P)-bd_dom_sf"/>
</dbReference>
<accession>A0ABD5CGP4</accession>
<dbReference type="PANTHER" id="PTHR41252">
    <property type="entry name" value="BLR2505 PROTEIN"/>
    <property type="match status" value="1"/>
</dbReference>
<sequence>MSTISIIGAGTMATAVAGRIAKAGHTVEVLNRDPAKARALADKLSAGATTGTYAAAPTGDIVILAVPYGSAAAVVADYGNALEGKVIIDITNPVAPDLSGLVTPHGSSGAQEIAKGLPATAHVVKAFNTVFGPRTGQKRTPRRVHRRRRCTGQGARLDLDRESRTASVGCGWPAHGRDARGARSDDDRPREKRRRHMGYRVERRDWLNHRRDVLRWLFGHMKQKRRISMSTQENVQIVKDFFAAMGRGDKQGLLAISAEDIEWIIPGEWPLAGTHRGHAGLADLLQKASDTVETSYPAPFEFVAQGDRVLVVGFATGRVKATNRTFDDDWVFAITVRNGKVTNIREYIDTLALARACDL</sequence>
<dbReference type="Pfam" id="PF03807">
    <property type="entry name" value="F420_oxidored"/>
    <property type="match status" value="1"/>
</dbReference>
<protein>
    <submittedName>
        <fullName evidence="4">Dinucleotide-binding enzyme/ketosteroid isomerase-like protein</fullName>
    </submittedName>
</protein>
<evidence type="ECO:0000313" key="5">
    <source>
        <dbReference type="Proteomes" id="UP001245184"/>
    </source>
</evidence>
<evidence type="ECO:0000313" key="4">
    <source>
        <dbReference type="EMBL" id="MDR6204223.1"/>
    </source>
</evidence>
<dbReference type="AlphaFoldDB" id="A0ABD5CGP4"/>
<gene>
    <name evidence="4" type="ORF">QF025_002943</name>
</gene>
<reference evidence="4 5" key="1">
    <citation type="submission" date="2023-08" db="EMBL/GenBank/DDBJ databases">
        <title>Genome sequencing of plant associated microbes to promote plant fitness in Sorghum bicolor and Oryza sativa.</title>
        <authorList>
            <person name="Coleman-Derr D."/>
        </authorList>
    </citation>
    <scope>NUCLEOTIDE SEQUENCE [LARGE SCALE GENOMIC DNA]</scope>
    <source>
        <strain evidence="4 5">SLBN-33</strain>
    </source>
</reference>